<protein>
    <submittedName>
        <fullName evidence="2">Uncharacterized protein</fullName>
    </submittedName>
</protein>
<feature type="compositionally biased region" description="Basic residues" evidence="1">
    <location>
        <begin position="22"/>
        <end position="31"/>
    </location>
</feature>
<feature type="region of interest" description="Disordered" evidence="1">
    <location>
        <begin position="1"/>
        <end position="31"/>
    </location>
</feature>
<accession>A0A255YEI6</accession>
<dbReference type="RefSeq" id="WP_094473977.1">
    <property type="nucleotide sequence ID" value="NZ_NOXT01000113.1"/>
</dbReference>
<evidence type="ECO:0000313" key="2">
    <source>
        <dbReference type="EMBL" id="OYQ27662.1"/>
    </source>
</evidence>
<sequence length="90" mass="9888">MVTELMLAAPPAPATAPNRVRASGRRPRTRLGRRPRTRLGRRVFGTRAKRLVFLDALARCGDPAVAARELGVSVFDAYRVRDADAEFAAQ</sequence>
<evidence type="ECO:0000313" key="3">
    <source>
        <dbReference type="Proteomes" id="UP000216991"/>
    </source>
</evidence>
<dbReference type="AlphaFoldDB" id="A0A255YEI6"/>
<gene>
    <name evidence="2" type="ORF">CHU93_10375</name>
</gene>
<organism evidence="2 3">
    <name type="scientific">Sandarakinorhabdus cyanobacteriorum</name>
    <dbReference type="NCBI Taxonomy" id="1981098"/>
    <lineage>
        <taxon>Bacteria</taxon>
        <taxon>Pseudomonadati</taxon>
        <taxon>Pseudomonadota</taxon>
        <taxon>Alphaproteobacteria</taxon>
        <taxon>Sphingomonadales</taxon>
        <taxon>Sphingosinicellaceae</taxon>
        <taxon>Sandarakinorhabdus</taxon>
    </lineage>
</organism>
<comment type="caution">
    <text evidence="2">The sequence shown here is derived from an EMBL/GenBank/DDBJ whole genome shotgun (WGS) entry which is preliminary data.</text>
</comment>
<keyword evidence="3" id="KW-1185">Reference proteome</keyword>
<dbReference type="Proteomes" id="UP000216991">
    <property type="component" value="Unassembled WGS sequence"/>
</dbReference>
<dbReference type="EMBL" id="NOXT01000113">
    <property type="protein sequence ID" value="OYQ27662.1"/>
    <property type="molecule type" value="Genomic_DNA"/>
</dbReference>
<proteinExistence type="predicted"/>
<name>A0A255YEI6_9SPHN</name>
<reference evidence="2 3" key="1">
    <citation type="submission" date="2017-07" db="EMBL/GenBank/DDBJ databases">
        <title>Sandarakinorhabdus cyanobacteriorum sp. nov., a novel bacterium isolated from cyanobacterial aggregates in a eutrophic lake.</title>
        <authorList>
            <person name="Cai H."/>
        </authorList>
    </citation>
    <scope>NUCLEOTIDE SEQUENCE [LARGE SCALE GENOMIC DNA]</scope>
    <source>
        <strain evidence="2 3">TH057</strain>
    </source>
</reference>
<evidence type="ECO:0000256" key="1">
    <source>
        <dbReference type="SAM" id="MobiDB-lite"/>
    </source>
</evidence>